<feature type="transmembrane region" description="Helical" evidence="1">
    <location>
        <begin position="7"/>
        <end position="31"/>
    </location>
</feature>
<organism evidence="2 3">
    <name type="scientific">Streptomyces olindensis</name>
    <dbReference type="NCBI Taxonomy" id="358823"/>
    <lineage>
        <taxon>Bacteria</taxon>
        <taxon>Bacillati</taxon>
        <taxon>Actinomycetota</taxon>
        <taxon>Actinomycetes</taxon>
        <taxon>Kitasatosporales</taxon>
        <taxon>Streptomycetaceae</taxon>
        <taxon>Streptomyces</taxon>
    </lineage>
</organism>
<keyword evidence="1" id="KW-0812">Transmembrane</keyword>
<feature type="transmembrane region" description="Helical" evidence="1">
    <location>
        <begin position="43"/>
        <end position="62"/>
    </location>
</feature>
<accession>A0ABV2XPV0</accession>
<dbReference type="RefSeq" id="WP_359785947.1">
    <property type="nucleotide sequence ID" value="NZ_JBEYBN010000006.1"/>
</dbReference>
<keyword evidence="1" id="KW-1133">Transmembrane helix</keyword>
<dbReference type="EMBL" id="JBEYBN010000006">
    <property type="protein sequence ID" value="MEU2266019.1"/>
    <property type="molecule type" value="Genomic_DNA"/>
</dbReference>
<dbReference type="Proteomes" id="UP001550603">
    <property type="component" value="Unassembled WGS sequence"/>
</dbReference>
<evidence type="ECO:0000313" key="2">
    <source>
        <dbReference type="EMBL" id="MEU2266019.1"/>
    </source>
</evidence>
<comment type="caution">
    <text evidence="2">The sequence shown here is derived from an EMBL/GenBank/DDBJ whole genome shotgun (WGS) entry which is preliminary data.</text>
</comment>
<proteinExistence type="predicted"/>
<evidence type="ECO:0000256" key="1">
    <source>
        <dbReference type="SAM" id="Phobius"/>
    </source>
</evidence>
<keyword evidence="1" id="KW-0472">Membrane</keyword>
<gene>
    <name evidence="2" type="ORF">ABZ568_06165</name>
</gene>
<evidence type="ECO:0000313" key="3">
    <source>
        <dbReference type="Proteomes" id="UP001550603"/>
    </source>
</evidence>
<name>A0ABV2XPV0_9ACTN</name>
<sequence>MARKRDAWAGSAVAGAAAMVTAGLGLVTNYASVSVPGWAADPWVVWPVFALLLVGAVGLLWWGRRHLDSREPATARLTPVDRLAGSWHGSLRRLHVEGVRGRDIELALLTGMLHRPQEELAVICGA</sequence>
<protein>
    <submittedName>
        <fullName evidence="2">Uncharacterized protein</fullName>
    </submittedName>
</protein>
<reference evidence="2 3" key="1">
    <citation type="submission" date="2024-06" db="EMBL/GenBank/DDBJ databases">
        <title>The Natural Products Discovery Center: Release of the First 8490 Sequenced Strains for Exploring Actinobacteria Biosynthetic Diversity.</title>
        <authorList>
            <person name="Kalkreuter E."/>
            <person name="Kautsar S.A."/>
            <person name="Yang D."/>
            <person name="Bader C.D."/>
            <person name="Teijaro C.N."/>
            <person name="Fluegel L."/>
            <person name="Davis C.M."/>
            <person name="Simpson J.R."/>
            <person name="Lauterbach L."/>
            <person name="Steele A.D."/>
            <person name="Gui C."/>
            <person name="Meng S."/>
            <person name="Li G."/>
            <person name="Viehrig K."/>
            <person name="Ye F."/>
            <person name="Su P."/>
            <person name="Kiefer A.F."/>
            <person name="Nichols A."/>
            <person name="Cepeda A.J."/>
            <person name="Yan W."/>
            <person name="Fan B."/>
            <person name="Jiang Y."/>
            <person name="Adhikari A."/>
            <person name="Zheng C.-J."/>
            <person name="Schuster L."/>
            <person name="Cowan T.M."/>
            <person name="Smanski M.J."/>
            <person name="Chevrette M.G."/>
            <person name="De Carvalho L.P.S."/>
            <person name="Shen B."/>
        </authorList>
    </citation>
    <scope>NUCLEOTIDE SEQUENCE [LARGE SCALE GENOMIC DNA]</scope>
    <source>
        <strain evidence="2 3">NPDC019583</strain>
    </source>
</reference>
<keyword evidence="3" id="KW-1185">Reference proteome</keyword>